<dbReference type="OrthoDB" id="8549910at2759"/>
<dbReference type="InterPro" id="IPR039051">
    <property type="entry name" value="SE-CTX-like"/>
</dbReference>
<dbReference type="GeneID" id="138216014"/>
<dbReference type="eggNOG" id="ENOG502R546">
    <property type="taxonomic scope" value="Eukaryota"/>
</dbReference>
<dbReference type="RefSeq" id="XP_006641837.1">
    <property type="nucleotide sequence ID" value="XM_006641774.3"/>
</dbReference>
<dbReference type="EMBL" id="AHAT01028048">
    <property type="status" value="NOT_ANNOTATED_CDS"/>
    <property type="molecule type" value="Genomic_DNA"/>
</dbReference>
<sequence>MERVEEWVMENKEKIEQGVEIMGKGCEILAATVGQLHPILEAVFVASKEILCNPESKEAKYLTEQFEKVNQRLEGIQDDIESIQRERQKISMNKQNFDLEVQMISQYEKYLEFVSAKPKFKEVRKDKFMNHFQATDGDMNLDALYNAVIGENLSGESVLETVLVTEERSRRAVEEFCAQLKKLFLVGLIAVMGHASLKEGAVGEALMREWGQRMEEVERRMKAAVDDCTNNFAAQARTDMENQVRDKQAKLDQEFVQPLLDFLGKKYDWVFWSVRVFSHSGLWFWNWLAGKKYQGSGGGNFFDVVTKHNVKVVVSYSVGPTPINKSKIQELIERQKMTSNMVDLAQSIYNGVPKCIVHAISRYKDVVESNNFPEDCYYYTKHKKAYLCIHSE</sequence>
<reference evidence="2" key="2">
    <citation type="submission" date="2025-08" db="UniProtKB">
        <authorList>
            <consortium name="Ensembl"/>
        </authorList>
    </citation>
    <scope>IDENTIFICATION</scope>
</reference>
<evidence type="ECO:0000256" key="1">
    <source>
        <dbReference type="SAM" id="Coils"/>
    </source>
</evidence>
<keyword evidence="1" id="KW-0175">Coiled coil</keyword>
<dbReference type="GeneTree" id="ENSGT00390000008158"/>
<dbReference type="InParanoid" id="W5NMD1"/>
<dbReference type="PANTHER" id="PTHR40472:SF10">
    <property type="entry name" value="RAPUNZEL 5"/>
    <property type="match status" value="1"/>
</dbReference>
<keyword evidence="3" id="KW-1185">Reference proteome</keyword>
<dbReference type="PANTHER" id="PTHR40472">
    <property type="entry name" value="RICIN B-TYPE LECTIN DOMAIN-CONTAINING PROTEIN"/>
    <property type="match status" value="1"/>
</dbReference>
<dbReference type="OMA" id="KPKFREK"/>
<reference evidence="3" key="1">
    <citation type="submission" date="2011-12" db="EMBL/GenBank/DDBJ databases">
        <title>The Draft Genome of Lepisosteus oculatus.</title>
        <authorList>
            <consortium name="The Broad Institute Genome Assembly &amp; Analysis Group"/>
            <consortium name="Computational R&amp;D Group"/>
            <consortium name="and Sequencing Platform"/>
            <person name="Di Palma F."/>
            <person name="Alfoldi J."/>
            <person name="Johnson J."/>
            <person name="Berlin A."/>
            <person name="Gnerre S."/>
            <person name="Jaffe D."/>
            <person name="MacCallum I."/>
            <person name="Young S."/>
            <person name="Walker B.J."/>
            <person name="Lander E.S."/>
            <person name="Lindblad-Toh K."/>
        </authorList>
    </citation>
    <scope>NUCLEOTIDE SEQUENCE [LARGE SCALE GENOMIC DNA]</scope>
</reference>
<name>W5NMD1_LEPOC</name>
<evidence type="ECO:0000313" key="3">
    <source>
        <dbReference type="Proteomes" id="UP000018468"/>
    </source>
</evidence>
<evidence type="ECO:0000313" key="2">
    <source>
        <dbReference type="Ensembl" id="ENSLOCP00000021790.1"/>
    </source>
</evidence>
<dbReference type="KEGG" id="loc:102698790"/>
<protein>
    <submittedName>
        <fullName evidence="2">Rapunzel 5</fullName>
    </submittedName>
</protein>
<organism evidence="2 3">
    <name type="scientific">Lepisosteus oculatus</name>
    <name type="common">Spotted gar</name>
    <dbReference type="NCBI Taxonomy" id="7918"/>
    <lineage>
        <taxon>Eukaryota</taxon>
        <taxon>Metazoa</taxon>
        <taxon>Chordata</taxon>
        <taxon>Craniata</taxon>
        <taxon>Vertebrata</taxon>
        <taxon>Euteleostomi</taxon>
        <taxon>Actinopterygii</taxon>
        <taxon>Neopterygii</taxon>
        <taxon>Holostei</taxon>
        <taxon>Semionotiformes</taxon>
        <taxon>Lepisosteidae</taxon>
        <taxon>Lepisosteus</taxon>
    </lineage>
</organism>
<accession>W5NMD1</accession>
<proteinExistence type="predicted"/>
<feature type="coiled-coil region" evidence="1">
    <location>
        <begin position="66"/>
        <end position="93"/>
    </location>
</feature>
<reference evidence="2" key="3">
    <citation type="submission" date="2025-09" db="UniProtKB">
        <authorList>
            <consortium name="Ensembl"/>
        </authorList>
    </citation>
    <scope>IDENTIFICATION</scope>
</reference>
<dbReference type="Ensembl" id="ENSLOCT00000021827.1">
    <property type="protein sequence ID" value="ENSLOCP00000021790.1"/>
    <property type="gene ID" value="ENSLOCG00000017685.1"/>
</dbReference>
<dbReference type="AlphaFoldDB" id="W5NMD1"/>
<dbReference type="Proteomes" id="UP000018468">
    <property type="component" value="Linkage group LG24"/>
</dbReference>
<dbReference type="HOGENOM" id="CLU_703924_0_0_1"/>
<dbReference type="Bgee" id="ENSLOCG00000017685">
    <property type="expression patterns" value="Expressed in zone of skin and 12 other cell types or tissues"/>
</dbReference>